<name>A0ABZ1IDY7_9PSEU</name>
<evidence type="ECO:0000313" key="2">
    <source>
        <dbReference type="EMBL" id="WSE32304.1"/>
    </source>
</evidence>
<dbReference type="SUPFAM" id="SSF53474">
    <property type="entry name" value="alpha/beta-Hydrolases"/>
    <property type="match status" value="1"/>
</dbReference>
<sequence>MNYVFVPGAWHGGWSWTPVAQRVAGTGHRGVALTLPGLAAGDDARELRLADAVTHLVTEIERRDLTDVVLVGHSWGGVPIAGAVPRLGGRLRRIVFVSAFVPRAGESMADAMGPEVGGFLRSTIAASPDHTVAVDFESFRQSLMQDEPENVQRLVHDLLVPQPGGYLLDALDTVDFGDVPITYLLAEKDQALAAPGAELAARVGVEPILLPGTHETILTHPDDVAKALRVHGSE</sequence>
<proteinExistence type="predicted"/>
<organism evidence="2 3">
    <name type="scientific">Amycolatopsis rhabdoformis</name>
    <dbReference type="NCBI Taxonomy" id="1448059"/>
    <lineage>
        <taxon>Bacteria</taxon>
        <taxon>Bacillati</taxon>
        <taxon>Actinomycetota</taxon>
        <taxon>Actinomycetes</taxon>
        <taxon>Pseudonocardiales</taxon>
        <taxon>Pseudonocardiaceae</taxon>
        <taxon>Amycolatopsis</taxon>
    </lineage>
</organism>
<dbReference type="EMBL" id="CP142149">
    <property type="protein sequence ID" value="WSE32304.1"/>
    <property type="molecule type" value="Genomic_DNA"/>
</dbReference>
<protein>
    <submittedName>
        <fullName evidence="2">Alpha/beta hydrolase</fullName>
    </submittedName>
</protein>
<evidence type="ECO:0000313" key="3">
    <source>
        <dbReference type="Proteomes" id="UP001330812"/>
    </source>
</evidence>
<reference evidence="2 3" key="1">
    <citation type="journal article" date="2015" name="Int. J. Syst. Evol. Microbiol.">
        <title>Amycolatopsis rhabdoformis sp. nov., an actinomycete isolated from a tropical forest soil.</title>
        <authorList>
            <person name="Souza W.R."/>
            <person name="Silva R.E."/>
            <person name="Goodfellow M."/>
            <person name="Busarakam K."/>
            <person name="Figueiro F.S."/>
            <person name="Ferreira D."/>
            <person name="Rodrigues-Filho E."/>
            <person name="Moraes L.A.B."/>
            <person name="Zucchi T.D."/>
        </authorList>
    </citation>
    <scope>NUCLEOTIDE SEQUENCE [LARGE SCALE GENOMIC DNA]</scope>
    <source>
        <strain evidence="2 3">NCIMB 14900</strain>
    </source>
</reference>
<dbReference type="Proteomes" id="UP001330812">
    <property type="component" value="Chromosome"/>
</dbReference>
<accession>A0ABZ1IDY7</accession>
<dbReference type="GO" id="GO:0016787">
    <property type="term" value="F:hydrolase activity"/>
    <property type="evidence" value="ECO:0007669"/>
    <property type="project" value="UniProtKB-KW"/>
</dbReference>
<dbReference type="PANTHER" id="PTHR37017:SF11">
    <property type="entry name" value="ESTERASE_LIPASE_THIOESTERASE DOMAIN-CONTAINING PROTEIN"/>
    <property type="match status" value="1"/>
</dbReference>
<dbReference type="InterPro" id="IPR029058">
    <property type="entry name" value="AB_hydrolase_fold"/>
</dbReference>
<gene>
    <name evidence="2" type="ORF">VSH64_09320</name>
</gene>
<feature type="domain" description="AB hydrolase-1" evidence="1">
    <location>
        <begin position="4"/>
        <end position="227"/>
    </location>
</feature>
<dbReference type="InterPro" id="IPR052897">
    <property type="entry name" value="Sec-Metab_Biosynth_Hydrolase"/>
</dbReference>
<dbReference type="PANTHER" id="PTHR37017">
    <property type="entry name" value="AB HYDROLASE-1 DOMAIN-CONTAINING PROTEIN-RELATED"/>
    <property type="match status" value="1"/>
</dbReference>
<dbReference type="RefSeq" id="WP_326835112.1">
    <property type="nucleotide sequence ID" value="NZ_CP142149.1"/>
</dbReference>
<keyword evidence="2" id="KW-0378">Hydrolase</keyword>
<keyword evidence="3" id="KW-1185">Reference proteome</keyword>
<dbReference type="InterPro" id="IPR000073">
    <property type="entry name" value="AB_hydrolase_1"/>
</dbReference>
<dbReference type="Pfam" id="PF12697">
    <property type="entry name" value="Abhydrolase_6"/>
    <property type="match status" value="1"/>
</dbReference>
<dbReference type="Gene3D" id="3.40.50.1820">
    <property type="entry name" value="alpha/beta hydrolase"/>
    <property type="match status" value="1"/>
</dbReference>
<evidence type="ECO:0000259" key="1">
    <source>
        <dbReference type="Pfam" id="PF12697"/>
    </source>
</evidence>